<dbReference type="OrthoDB" id="742600at2759"/>
<protein>
    <submittedName>
        <fullName evidence="2">Uncharacterized protein</fullName>
    </submittedName>
</protein>
<dbReference type="EMBL" id="JAAWWB010000012">
    <property type="protein sequence ID" value="KAG6770464.1"/>
    <property type="molecule type" value="Genomic_DNA"/>
</dbReference>
<proteinExistence type="predicted"/>
<sequence length="150" mass="16108">MSVIEYCFFRFEIALFNLGAGCDVARVTDNPADQLVAALNDNRTAKKESALYDNPGLGCIALQYIKAYQGDCSVVGGDDAKKPFDSQFADTNGKRNSSFTLEGGEAKITKPGCFSGANDVCSSANDWPRSITLWSYIATVFIAAAYAFGL</sequence>
<reference evidence="2" key="1">
    <citation type="journal article" date="2020" name="bioRxiv">
        <title>Hybrid origin of Populus tomentosa Carr. identified through genome sequencing and phylogenomic analysis.</title>
        <authorList>
            <person name="An X."/>
            <person name="Gao K."/>
            <person name="Chen Z."/>
            <person name="Li J."/>
            <person name="Yang X."/>
            <person name="Yang X."/>
            <person name="Zhou J."/>
            <person name="Guo T."/>
            <person name="Zhao T."/>
            <person name="Huang S."/>
            <person name="Miao D."/>
            <person name="Khan W.U."/>
            <person name="Rao P."/>
            <person name="Ye M."/>
            <person name="Lei B."/>
            <person name="Liao W."/>
            <person name="Wang J."/>
            <person name="Ji L."/>
            <person name="Li Y."/>
            <person name="Guo B."/>
            <person name="Mustafa N.S."/>
            <person name="Li S."/>
            <person name="Yun Q."/>
            <person name="Keller S.R."/>
            <person name="Mao J."/>
            <person name="Zhang R."/>
            <person name="Strauss S.H."/>
        </authorList>
    </citation>
    <scope>NUCLEOTIDE SEQUENCE</scope>
    <source>
        <strain evidence="2">GM15</strain>
        <tissue evidence="2">Leaf</tissue>
    </source>
</reference>
<evidence type="ECO:0000313" key="3">
    <source>
        <dbReference type="Proteomes" id="UP000886885"/>
    </source>
</evidence>
<comment type="caution">
    <text evidence="2">The sequence shown here is derived from an EMBL/GenBank/DDBJ whole genome shotgun (WGS) entry which is preliminary data.</text>
</comment>
<dbReference type="PANTHER" id="PTHR34537:SF1">
    <property type="entry name" value="OS08G0459300 PROTEIN"/>
    <property type="match status" value="1"/>
</dbReference>
<keyword evidence="3" id="KW-1185">Reference proteome</keyword>
<keyword evidence="1" id="KW-0812">Transmembrane</keyword>
<accession>A0A8X8CZ68</accession>
<feature type="transmembrane region" description="Helical" evidence="1">
    <location>
        <begin position="131"/>
        <end position="149"/>
    </location>
</feature>
<evidence type="ECO:0000313" key="2">
    <source>
        <dbReference type="EMBL" id="KAG6770464.1"/>
    </source>
</evidence>
<dbReference type="AlphaFoldDB" id="A0A8X8CZ68"/>
<dbReference type="PANTHER" id="PTHR34537">
    <property type="entry name" value="OS08G0459300 PROTEIN"/>
    <property type="match status" value="1"/>
</dbReference>
<gene>
    <name evidence="2" type="ORF">POTOM_026147</name>
</gene>
<keyword evidence="1" id="KW-0472">Membrane</keyword>
<name>A0A8X8CZ68_POPTO</name>
<dbReference type="Proteomes" id="UP000886885">
    <property type="component" value="Chromosome 6D"/>
</dbReference>
<keyword evidence="1" id="KW-1133">Transmembrane helix</keyword>
<organism evidence="2 3">
    <name type="scientific">Populus tomentosa</name>
    <name type="common">Chinese white poplar</name>
    <dbReference type="NCBI Taxonomy" id="118781"/>
    <lineage>
        <taxon>Eukaryota</taxon>
        <taxon>Viridiplantae</taxon>
        <taxon>Streptophyta</taxon>
        <taxon>Embryophyta</taxon>
        <taxon>Tracheophyta</taxon>
        <taxon>Spermatophyta</taxon>
        <taxon>Magnoliopsida</taxon>
        <taxon>eudicotyledons</taxon>
        <taxon>Gunneridae</taxon>
        <taxon>Pentapetalae</taxon>
        <taxon>rosids</taxon>
        <taxon>fabids</taxon>
        <taxon>Malpighiales</taxon>
        <taxon>Salicaceae</taxon>
        <taxon>Saliceae</taxon>
        <taxon>Populus</taxon>
    </lineage>
</organism>
<evidence type="ECO:0000256" key="1">
    <source>
        <dbReference type="SAM" id="Phobius"/>
    </source>
</evidence>